<dbReference type="RefSeq" id="WP_003725066.1">
    <property type="nucleotide sequence ID" value="NC_021823.1"/>
</dbReference>
<organism evidence="1">
    <name type="scientific">Listeria monocytogenes</name>
    <dbReference type="NCBI Taxonomy" id="1639"/>
    <lineage>
        <taxon>Bacteria</taxon>
        <taxon>Bacillati</taxon>
        <taxon>Bacillota</taxon>
        <taxon>Bacilli</taxon>
        <taxon>Bacillales</taxon>
        <taxon>Listeriaceae</taxon>
        <taxon>Listeria</taxon>
    </lineage>
</organism>
<evidence type="ECO:0000313" key="3">
    <source>
        <dbReference type="EMBL" id="RJZ18225.1"/>
    </source>
</evidence>
<name>A0A1B2LR10_LISMN</name>
<evidence type="ECO:0000313" key="4">
    <source>
        <dbReference type="Proteomes" id="UP000285054"/>
    </source>
</evidence>
<dbReference type="PATRIC" id="fig|1639.754.peg.1895"/>
<sequence length="117" mass="12732">MKTYITPSELASLTNLSIELTEADNLIKAASVAIDKQIMPNIVDLDNVDDDIKQAVAWQCEHIKKYGEFIGIGNFTLGKLTMGGQSQNSNNFIPDVPDKVLDLLLSSGWLYAGVGDC</sequence>
<proteinExistence type="predicted"/>
<dbReference type="EMBL" id="KX467251">
    <property type="protein sequence ID" value="AOA49280.1"/>
    <property type="molecule type" value="Genomic_DNA"/>
</dbReference>
<protein>
    <submittedName>
        <fullName evidence="1">Uncharacterized protein</fullName>
    </submittedName>
</protein>
<gene>
    <name evidence="3" type="ORF">DYZ50_02949</name>
    <name evidence="2" type="ORF">E1W43_15345</name>
    <name evidence="1" type="ORF">pLM-C-273_00079</name>
</gene>
<dbReference type="EMBL" id="QXKO01000012">
    <property type="protein sequence ID" value="RJZ18225.1"/>
    <property type="molecule type" value="Genomic_DNA"/>
</dbReference>
<reference evidence="2 5" key="3">
    <citation type="submission" date="2019-03" db="EMBL/GenBank/DDBJ databases">
        <authorList>
            <person name="Ashton P.M."/>
            <person name="Dallman T."/>
            <person name="Nair S."/>
            <person name="De Pinna E."/>
            <person name="Peters T."/>
            <person name="Grant K."/>
        </authorList>
    </citation>
    <scope>NUCLEOTIDE SEQUENCE [LARGE SCALE GENOMIC DNA]</scope>
    <source>
        <strain evidence="2">RL15000271</strain>
    </source>
</reference>
<evidence type="ECO:0000313" key="2">
    <source>
        <dbReference type="EMBL" id="EAE2899307.1"/>
    </source>
</evidence>
<reference evidence="3 4" key="2">
    <citation type="journal article" date="2018" name="BMC Genomics">
        <title>Genes significantly associated with lineage II food isolates of Listeria monocytogenes.</title>
        <authorList>
            <person name="Pirone-Davies C."/>
            <person name="Chen Y."/>
            <person name="Pightling A."/>
            <person name="Ryan G."/>
            <person name="Wang Y."/>
            <person name="Yao K."/>
            <person name="Hoffmann M."/>
            <person name="Allard M.W."/>
        </authorList>
    </citation>
    <scope>NUCLEOTIDE SEQUENCE [LARGE SCALE GENOMIC DNA]</scope>
    <source>
        <strain evidence="3 4">PNUSAL000190</strain>
    </source>
</reference>
<keyword evidence="1" id="KW-0614">Plasmid</keyword>
<dbReference type="AlphaFoldDB" id="A0A1B2LR10"/>
<evidence type="ECO:0000313" key="5">
    <source>
        <dbReference type="Proteomes" id="UP000401273"/>
    </source>
</evidence>
<dbReference type="EMBL" id="AAARLF010000018">
    <property type="protein sequence ID" value="EAE2899307.1"/>
    <property type="molecule type" value="Genomic_DNA"/>
</dbReference>
<dbReference type="Proteomes" id="UP000401273">
    <property type="component" value="Unassembled WGS sequence"/>
</dbReference>
<accession>A0A1B2LR10</accession>
<evidence type="ECO:0000313" key="1">
    <source>
        <dbReference type="EMBL" id="AOA49280.1"/>
    </source>
</evidence>
<geneLocation type="plasmid" evidence="1">
    <name>pLM-C-273</name>
</geneLocation>
<dbReference type="Proteomes" id="UP000285054">
    <property type="component" value="Unassembled WGS sequence"/>
</dbReference>
<reference evidence="1" key="1">
    <citation type="submission" date="2016-06" db="EMBL/GenBank/DDBJ databases">
        <title>Sequence of Listeria monocytogenes plasmid pLM-C-273 carrying genes related to stress resistance.</title>
        <authorList>
            <person name="Liang L."/>
            <person name="Gnaneshan S."/>
            <person name="Garduno R.A."/>
            <person name="Mallo G.V."/>
        </authorList>
    </citation>
    <scope>NUCLEOTIDE SEQUENCE</scope>
    <source>
        <strain evidence="1">LM-C-273</strain>
        <plasmid evidence="1">pLM-C-273</plasmid>
    </source>
</reference>